<keyword evidence="2" id="KW-1185">Reference proteome</keyword>
<dbReference type="SUPFAM" id="SSF55144">
    <property type="entry name" value="LigT-like"/>
    <property type="match status" value="1"/>
</dbReference>
<dbReference type="Pfam" id="PF13563">
    <property type="entry name" value="2_5_RNA_ligase2"/>
    <property type="match status" value="1"/>
</dbReference>
<dbReference type="Gene3D" id="3.90.1140.10">
    <property type="entry name" value="Cyclic phosphodiesterase"/>
    <property type="match status" value="1"/>
</dbReference>
<dbReference type="EMBL" id="SHKY01000001">
    <property type="protein sequence ID" value="RZU51430.1"/>
    <property type="molecule type" value="Genomic_DNA"/>
</dbReference>
<dbReference type="InterPro" id="IPR009097">
    <property type="entry name" value="Cyclic_Pdiesterase"/>
</dbReference>
<comment type="caution">
    <text evidence="1">The sequence shown here is derived from an EMBL/GenBank/DDBJ whole genome shotgun (WGS) entry which is preliminary data.</text>
</comment>
<evidence type="ECO:0000313" key="2">
    <source>
        <dbReference type="Proteomes" id="UP000292564"/>
    </source>
</evidence>
<proteinExistence type="predicted"/>
<gene>
    <name evidence="1" type="ORF">EV385_3258</name>
</gene>
<protein>
    <submittedName>
        <fullName evidence="1">2'-5' RNA ligase</fullName>
    </submittedName>
</protein>
<accession>A0A4Q7ZKH5</accession>
<sequence length="217" mass="23541">MTAEAVAAEELRCFREIRQLRDHWAGGGGRRAYCWYLTFEGCTELRALAKRCRDRTALRYYDFTPPSELHMTLDRIAFEGEIPPDVLRAVASAATMACRGVPPLDINIGGLGGTPGAIGLSVFPRGPVQRLRDALRAATLSVSPSAQVKNSDFRPHVALAYCNSDVRAAHAIAAVERLSTVGAVAVTVKHVAVVLVERRQRAYSWNAITQIPLTGGA</sequence>
<organism evidence="1 2">
    <name type="scientific">Krasilnikovia cinnamomea</name>
    <dbReference type="NCBI Taxonomy" id="349313"/>
    <lineage>
        <taxon>Bacteria</taxon>
        <taxon>Bacillati</taxon>
        <taxon>Actinomycetota</taxon>
        <taxon>Actinomycetes</taxon>
        <taxon>Micromonosporales</taxon>
        <taxon>Micromonosporaceae</taxon>
        <taxon>Krasilnikovia</taxon>
    </lineage>
</organism>
<name>A0A4Q7ZKH5_9ACTN</name>
<dbReference type="AlphaFoldDB" id="A0A4Q7ZKH5"/>
<dbReference type="Proteomes" id="UP000292564">
    <property type="component" value="Unassembled WGS sequence"/>
</dbReference>
<dbReference type="GO" id="GO:0016874">
    <property type="term" value="F:ligase activity"/>
    <property type="evidence" value="ECO:0007669"/>
    <property type="project" value="UniProtKB-KW"/>
</dbReference>
<evidence type="ECO:0000313" key="1">
    <source>
        <dbReference type="EMBL" id="RZU51430.1"/>
    </source>
</evidence>
<keyword evidence="1" id="KW-0436">Ligase</keyword>
<reference evidence="1 2" key="1">
    <citation type="submission" date="2019-02" db="EMBL/GenBank/DDBJ databases">
        <title>Sequencing the genomes of 1000 actinobacteria strains.</title>
        <authorList>
            <person name="Klenk H.-P."/>
        </authorList>
    </citation>
    <scope>NUCLEOTIDE SEQUENCE [LARGE SCALE GENOMIC DNA]</scope>
    <source>
        <strain evidence="1 2">DSM 45162</strain>
    </source>
</reference>